<reference evidence="3 4" key="2">
    <citation type="submission" date="2018-09" db="EMBL/GenBank/DDBJ databases">
        <title>Genomic Encyclopedia of Archaeal and Bacterial Type Strains, Phase II (KMG-II): from individual species to whole genera.</title>
        <authorList>
            <person name="Goeker M."/>
        </authorList>
    </citation>
    <scope>NUCLEOTIDE SEQUENCE [LARGE SCALE GENOMIC DNA]</scope>
    <source>
        <strain evidence="3 4">DSM 27620</strain>
    </source>
</reference>
<reference evidence="2" key="4">
    <citation type="submission" date="2024-05" db="EMBL/GenBank/DDBJ databases">
        <authorList>
            <person name="Sun Q."/>
            <person name="Sedlacek I."/>
        </authorList>
    </citation>
    <scope>NUCLEOTIDE SEQUENCE</scope>
    <source>
        <strain evidence="2">CCM 8490</strain>
    </source>
</reference>
<dbReference type="Proteomes" id="UP000658202">
    <property type="component" value="Unassembled WGS sequence"/>
</dbReference>
<accession>A0A420CPS7</accession>
<dbReference type="EMBL" id="BMCW01000007">
    <property type="protein sequence ID" value="GGG63867.1"/>
    <property type="molecule type" value="Genomic_DNA"/>
</dbReference>
<comment type="caution">
    <text evidence="3">The sequence shown here is derived from an EMBL/GenBank/DDBJ whole genome shotgun (WGS) entry which is preliminary data.</text>
</comment>
<keyword evidence="5" id="KW-1185">Reference proteome</keyword>
<dbReference type="Proteomes" id="UP000285906">
    <property type="component" value="Unassembled WGS sequence"/>
</dbReference>
<proteinExistence type="predicted"/>
<sequence>MKKLILFALASLAIISCRKDDDESKPTIVGNWKISKSILKFGNGSSQTYTLDSCESQNNFTLQKDGKMSSVSYGIDFNGNCVSRTANGTFSYDEQNKRLVMYADEVTTVEVSSITKNELIVISIPSYDNDNDGKEDKLYIYFTK</sequence>
<dbReference type="RefSeq" id="WP_170144245.1">
    <property type="nucleotide sequence ID" value="NZ_BMCW01000007.1"/>
</dbReference>
<organism evidence="3 4">
    <name type="scientific">Epilithonimonas arachidiradicis</name>
    <dbReference type="NCBI Taxonomy" id="1617282"/>
    <lineage>
        <taxon>Bacteria</taxon>
        <taxon>Pseudomonadati</taxon>
        <taxon>Bacteroidota</taxon>
        <taxon>Flavobacteriia</taxon>
        <taxon>Flavobacteriales</taxon>
        <taxon>Weeksellaceae</taxon>
        <taxon>Chryseobacterium group</taxon>
        <taxon>Epilithonimonas</taxon>
    </lineage>
</organism>
<dbReference type="PROSITE" id="PS51257">
    <property type="entry name" value="PROKAR_LIPOPROTEIN"/>
    <property type="match status" value="1"/>
</dbReference>
<evidence type="ECO:0000259" key="1">
    <source>
        <dbReference type="Pfam" id="PF13648"/>
    </source>
</evidence>
<reference evidence="5" key="3">
    <citation type="journal article" date="2019" name="Int. J. Syst. Evol. Microbiol.">
        <title>The Global Catalogue of Microorganisms (GCM) 10K type strain sequencing project: providing services to taxonomists for standard genome sequencing and annotation.</title>
        <authorList>
            <consortium name="The Broad Institute Genomics Platform"/>
            <consortium name="The Broad Institute Genome Sequencing Center for Infectious Disease"/>
            <person name="Wu L."/>
            <person name="Ma J."/>
        </authorList>
    </citation>
    <scope>NUCLEOTIDE SEQUENCE [LARGE SCALE GENOMIC DNA]</scope>
    <source>
        <strain evidence="5">CCM 8490</strain>
    </source>
</reference>
<dbReference type="Pfam" id="PF13648">
    <property type="entry name" value="Lipocalin_4"/>
    <property type="match status" value="1"/>
</dbReference>
<dbReference type="InterPro" id="IPR024311">
    <property type="entry name" value="Lipocalin-like"/>
</dbReference>
<dbReference type="EMBL" id="RAQH01000009">
    <property type="protein sequence ID" value="RKE80419.1"/>
    <property type="molecule type" value="Genomic_DNA"/>
</dbReference>
<name>A0A420CPS7_9FLAO</name>
<evidence type="ECO:0000313" key="3">
    <source>
        <dbReference type="EMBL" id="RKE80419.1"/>
    </source>
</evidence>
<feature type="domain" description="Lipocalin-like" evidence="1">
    <location>
        <begin position="28"/>
        <end position="120"/>
    </location>
</feature>
<protein>
    <submittedName>
        <fullName evidence="3">Lipocalin-like protein</fullName>
    </submittedName>
</protein>
<gene>
    <name evidence="3" type="ORF">BXY58_2943</name>
    <name evidence="2" type="ORF">GCM10007332_27630</name>
</gene>
<evidence type="ECO:0000313" key="4">
    <source>
        <dbReference type="Proteomes" id="UP000285906"/>
    </source>
</evidence>
<evidence type="ECO:0000313" key="5">
    <source>
        <dbReference type="Proteomes" id="UP000658202"/>
    </source>
</evidence>
<dbReference type="AlphaFoldDB" id="A0A420CPS7"/>
<reference evidence="2" key="1">
    <citation type="journal article" date="2014" name="Int. J. Syst. Evol. Microbiol.">
        <title>Complete genome of a new Firmicutes species belonging to the dominant human colonic microbiota ('Ruminococcus bicirculans') reveals two chromosomes and a selective capacity to utilize plant glucans.</title>
        <authorList>
            <consortium name="NISC Comparative Sequencing Program"/>
            <person name="Wegmann U."/>
            <person name="Louis P."/>
            <person name="Goesmann A."/>
            <person name="Henrissat B."/>
            <person name="Duncan S.H."/>
            <person name="Flint H.J."/>
        </authorList>
    </citation>
    <scope>NUCLEOTIDE SEQUENCE</scope>
    <source>
        <strain evidence="2">CCM 8490</strain>
    </source>
</reference>
<evidence type="ECO:0000313" key="2">
    <source>
        <dbReference type="EMBL" id="GGG63867.1"/>
    </source>
</evidence>